<dbReference type="EMBL" id="JAHLFV010000068">
    <property type="protein sequence ID" value="MBU3849532.1"/>
    <property type="molecule type" value="Genomic_DNA"/>
</dbReference>
<dbReference type="NCBIfam" id="TIGR00557">
    <property type="entry name" value="pdxA"/>
    <property type="match status" value="1"/>
</dbReference>
<evidence type="ECO:0000256" key="1">
    <source>
        <dbReference type="ARBA" id="ARBA00022723"/>
    </source>
</evidence>
<dbReference type="Gene3D" id="3.40.718.10">
    <property type="entry name" value="Isopropylmalate Dehydrogenase"/>
    <property type="match status" value="1"/>
</dbReference>
<dbReference type="AlphaFoldDB" id="A0A9E2L156"/>
<proteinExistence type="predicted"/>
<dbReference type="GO" id="GO:0050570">
    <property type="term" value="F:4-hydroxythreonine-4-phosphate dehydrogenase activity"/>
    <property type="evidence" value="ECO:0007669"/>
    <property type="project" value="UniProtKB-EC"/>
</dbReference>
<evidence type="ECO:0000256" key="2">
    <source>
        <dbReference type="ARBA" id="ARBA00023002"/>
    </source>
</evidence>
<reference evidence="4" key="1">
    <citation type="journal article" date="2021" name="PeerJ">
        <title>Extensive microbial diversity within the chicken gut microbiome revealed by metagenomics and culture.</title>
        <authorList>
            <person name="Gilroy R."/>
            <person name="Ravi A."/>
            <person name="Getino M."/>
            <person name="Pursley I."/>
            <person name="Horton D.L."/>
            <person name="Alikhan N.F."/>
            <person name="Baker D."/>
            <person name="Gharbi K."/>
            <person name="Hall N."/>
            <person name="Watson M."/>
            <person name="Adriaenssens E.M."/>
            <person name="Foster-Nyarko E."/>
            <person name="Jarju S."/>
            <person name="Secka A."/>
            <person name="Antonio M."/>
            <person name="Oren A."/>
            <person name="Chaudhuri R.R."/>
            <person name="La Ragione R."/>
            <person name="Hildebrand F."/>
            <person name="Pallen M.J."/>
        </authorList>
    </citation>
    <scope>NUCLEOTIDE SEQUENCE</scope>
    <source>
        <strain evidence="4">Gambia15-2214</strain>
    </source>
</reference>
<evidence type="ECO:0000313" key="5">
    <source>
        <dbReference type="Proteomes" id="UP000823914"/>
    </source>
</evidence>
<keyword evidence="2 4" id="KW-0560">Oxidoreductase</keyword>
<evidence type="ECO:0000256" key="3">
    <source>
        <dbReference type="ARBA" id="ARBA00023027"/>
    </source>
</evidence>
<evidence type="ECO:0000313" key="4">
    <source>
        <dbReference type="EMBL" id="MBU3849532.1"/>
    </source>
</evidence>
<dbReference type="SUPFAM" id="SSF53659">
    <property type="entry name" value="Isocitrate/Isopropylmalate dehydrogenase-like"/>
    <property type="match status" value="1"/>
</dbReference>
<protein>
    <submittedName>
        <fullName evidence="4">4-hydroxythreonine-4-phosphate dehydrogenase PdxA</fullName>
        <ecNumber evidence="4">1.1.1.262</ecNumber>
    </submittedName>
</protein>
<keyword evidence="1" id="KW-0479">Metal-binding</keyword>
<dbReference type="PANTHER" id="PTHR30004:SF6">
    <property type="entry name" value="D-THREONATE 4-PHOSPHATE DEHYDROGENASE"/>
    <property type="match status" value="1"/>
</dbReference>
<reference evidence="4" key="2">
    <citation type="submission" date="2021-04" db="EMBL/GenBank/DDBJ databases">
        <authorList>
            <person name="Gilroy R."/>
        </authorList>
    </citation>
    <scope>NUCLEOTIDE SEQUENCE</scope>
    <source>
        <strain evidence="4">Gambia15-2214</strain>
    </source>
</reference>
<dbReference type="Pfam" id="PF04166">
    <property type="entry name" value="PdxA"/>
    <property type="match status" value="1"/>
</dbReference>
<dbReference type="InterPro" id="IPR005255">
    <property type="entry name" value="PdxA_fam"/>
</dbReference>
<dbReference type="GO" id="GO:0051287">
    <property type="term" value="F:NAD binding"/>
    <property type="evidence" value="ECO:0007669"/>
    <property type="project" value="InterPro"/>
</dbReference>
<name>A0A9E2L156_9SPIR</name>
<accession>A0A9E2L156</accession>
<dbReference type="EC" id="1.1.1.262" evidence="4"/>
<dbReference type="GO" id="GO:0046872">
    <property type="term" value="F:metal ion binding"/>
    <property type="evidence" value="ECO:0007669"/>
    <property type="project" value="UniProtKB-KW"/>
</dbReference>
<organism evidence="4 5">
    <name type="scientific">Candidatus Treponema excrementipullorum</name>
    <dbReference type="NCBI Taxonomy" id="2838768"/>
    <lineage>
        <taxon>Bacteria</taxon>
        <taxon>Pseudomonadati</taxon>
        <taxon>Spirochaetota</taxon>
        <taxon>Spirochaetia</taxon>
        <taxon>Spirochaetales</taxon>
        <taxon>Treponemataceae</taxon>
        <taxon>Treponema</taxon>
    </lineage>
</organism>
<sequence length="324" mass="34941">MNKPTLAITIGDPAGIGPEITVKALNHQEIREKAFYKVYGSLSLLQEACTLCHIPLSLFESPHIQIVDIPTLSPGDVVKGRVNGDCGKAAYNYIEAAIQDTMAGKADAVVTAPINKESLKAGKVNFIGHTEIFGTLTHTPDPLTLFEVKGLRVFFLSRHVSLQQACHLVTKERIIDYVQACTKALRQLGVTEGTMAVAGLNPHSGEHGLFGTEEVQAIAPAVEELQQQGYAVVGPVSADSVFYQALQGKYNSVLSLYHDQGHIATKTYDFERTISITCGMPILRTSVDHGTAFDIAGKNLASEISMMEAISVAAKYAPCWTKAL</sequence>
<dbReference type="PANTHER" id="PTHR30004">
    <property type="entry name" value="4-HYDROXYTHREONINE-4-PHOSPHATE DEHYDROGENASE"/>
    <property type="match status" value="1"/>
</dbReference>
<keyword evidence="3" id="KW-0520">NAD</keyword>
<dbReference type="Proteomes" id="UP000823914">
    <property type="component" value="Unassembled WGS sequence"/>
</dbReference>
<comment type="caution">
    <text evidence="4">The sequence shown here is derived from an EMBL/GenBank/DDBJ whole genome shotgun (WGS) entry which is preliminary data.</text>
</comment>
<gene>
    <name evidence="4" type="primary">pdxA</name>
    <name evidence="4" type="ORF">IAA16_03080</name>
</gene>